<sequence length="67" mass="6960">MELDLLHETYSFVGAPGADPSRALPAPQADLISALAQGVIESSIDWNLLGLDALIGVAAVVIDELLC</sequence>
<dbReference type="AlphaFoldDB" id="A0A1I7IX34"/>
<dbReference type="EMBL" id="FPBL01000012">
    <property type="protein sequence ID" value="SFU77505.1"/>
    <property type="molecule type" value="Genomic_DNA"/>
</dbReference>
<name>A0A1I7IX34_9PROT</name>
<evidence type="ECO:0000313" key="1">
    <source>
        <dbReference type="EMBL" id="SFU77505.1"/>
    </source>
</evidence>
<dbReference type="RefSeq" id="WP_074929241.1">
    <property type="nucleotide sequence ID" value="NZ_FPBL01000012.1"/>
</dbReference>
<gene>
    <name evidence="1" type="ORF">SAMN05216339_1123</name>
</gene>
<dbReference type="Proteomes" id="UP000183926">
    <property type="component" value="Unassembled WGS sequence"/>
</dbReference>
<reference evidence="1 2" key="1">
    <citation type="submission" date="2016-10" db="EMBL/GenBank/DDBJ databases">
        <authorList>
            <person name="de Groot N.N."/>
        </authorList>
    </citation>
    <scope>NUCLEOTIDE SEQUENCE [LARGE SCALE GENOMIC DNA]</scope>
    <source>
        <strain evidence="1 2">Nm24</strain>
    </source>
</reference>
<evidence type="ECO:0000313" key="2">
    <source>
        <dbReference type="Proteomes" id="UP000183926"/>
    </source>
</evidence>
<organism evidence="1 2">
    <name type="scientific">Nitrosomonas eutropha</name>
    <dbReference type="NCBI Taxonomy" id="916"/>
    <lineage>
        <taxon>Bacteria</taxon>
        <taxon>Pseudomonadati</taxon>
        <taxon>Pseudomonadota</taxon>
        <taxon>Betaproteobacteria</taxon>
        <taxon>Nitrosomonadales</taxon>
        <taxon>Nitrosomonadaceae</taxon>
        <taxon>Nitrosomonas</taxon>
    </lineage>
</organism>
<protein>
    <submittedName>
        <fullName evidence="1">Uncharacterized protein</fullName>
    </submittedName>
</protein>
<proteinExistence type="predicted"/>
<accession>A0A1I7IX34</accession>